<keyword evidence="1" id="KW-1133">Transmembrane helix</keyword>
<evidence type="ECO:0000313" key="2">
    <source>
        <dbReference type="EMBL" id="PNG23541.1"/>
    </source>
</evidence>
<comment type="caution">
    <text evidence="2">The sequence shown here is derived from an EMBL/GenBank/DDBJ whole genome shotgun (WGS) entry which is preliminary data.</text>
</comment>
<feature type="transmembrane region" description="Helical" evidence="1">
    <location>
        <begin position="100"/>
        <end position="118"/>
    </location>
</feature>
<dbReference type="RefSeq" id="WP_102907567.1">
    <property type="nucleotide sequence ID" value="NZ_POUC01000013.1"/>
</dbReference>
<protein>
    <submittedName>
        <fullName evidence="2">Uncharacterized protein</fullName>
    </submittedName>
</protein>
<sequence length="137" mass="14443">MTACLLLGMSLPNLGNAMRAATADGVKGKFTAGELSCIRHPGHETCEWIGSFRSADGMLVRESIRLYGSGRDSLEVGQEIAALDIGSPGRVYSSGTSREWVFTGILLLGGYGILALLAKRHLMPPPRTAPRSGPATA</sequence>
<name>A0A2N8TX05_9ACTN</name>
<keyword evidence="1" id="KW-0472">Membrane</keyword>
<evidence type="ECO:0000313" key="3">
    <source>
        <dbReference type="Proteomes" id="UP000235943"/>
    </source>
</evidence>
<proteinExistence type="predicted"/>
<organism evidence="2 3">
    <name type="scientific">Streptomyces cahuitamycinicus</name>
    <dbReference type="NCBI Taxonomy" id="2070367"/>
    <lineage>
        <taxon>Bacteria</taxon>
        <taxon>Bacillati</taxon>
        <taxon>Actinomycetota</taxon>
        <taxon>Actinomycetes</taxon>
        <taxon>Kitasatosporales</taxon>
        <taxon>Streptomycetaceae</taxon>
        <taxon>Streptomyces</taxon>
    </lineage>
</organism>
<dbReference type="EMBL" id="POUC01000013">
    <property type="protein sequence ID" value="PNG23541.1"/>
    <property type="molecule type" value="Genomic_DNA"/>
</dbReference>
<dbReference type="AlphaFoldDB" id="A0A2N8TX05"/>
<keyword evidence="3" id="KW-1185">Reference proteome</keyword>
<reference evidence="2 3" key="1">
    <citation type="submission" date="2018-01" db="EMBL/GenBank/DDBJ databases">
        <title>Draft genome sequence of Streptomyces sp. 13K301.</title>
        <authorList>
            <person name="Sahin N."/>
            <person name="Saygin H."/>
            <person name="Ay H."/>
        </authorList>
    </citation>
    <scope>NUCLEOTIDE SEQUENCE [LARGE SCALE GENOMIC DNA]</scope>
    <source>
        <strain evidence="2 3">13K301</strain>
    </source>
</reference>
<evidence type="ECO:0000256" key="1">
    <source>
        <dbReference type="SAM" id="Phobius"/>
    </source>
</evidence>
<accession>A0A2N8TX05</accession>
<gene>
    <name evidence="2" type="ORF">C1J00_03465</name>
</gene>
<dbReference type="OrthoDB" id="3482942at2"/>
<dbReference type="Proteomes" id="UP000235943">
    <property type="component" value="Unassembled WGS sequence"/>
</dbReference>
<keyword evidence="1" id="KW-0812">Transmembrane</keyword>